<dbReference type="Proteomes" id="UP001152656">
    <property type="component" value="Unassembled WGS sequence"/>
</dbReference>
<accession>A0A9X4NHV6</accession>
<organism evidence="2 3">
    <name type="scientific">Lactococcus lactis</name>
    <dbReference type="NCBI Taxonomy" id="1358"/>
    <lineage>
        <taxon>Bacteria</taxon>
        <taxon>Bacillati</taxon>
        <taxon>Bacillota</taxon>
        <taxon>Bacilli</taxon>
        <taxon>Lactobacillales</taxon>
        <taxon>Streptococcaceae</taxon>
        <taxon>Lactococcus</taxon>
    </lineage>
</organism>
<evidence type="ECO:0000259" key="1">
    <source>
        <dbReference type="Pfam" id="PF00149"/>
    </source>
</evidence>
<reference evidence="2" key="2">
    <citation type="journal article" date="2023" name="Food Microbiol.">
        <title>Evaluation of the fermentation potential of lactic acid bacteria isolated from herbs, fruits and vegetables as starter cultures in nut-based milk alternatives.</title>
        <authorList>
            <person name="Huang W."/>
            <person name="Dong A."/>
            <person name="Pham H.T."/>
            <person name="Zhou C."/>
            <person name="Huo Z."/>
            <person name="Watjen A.P."/>
            <person name="Prakash S."/>
            <person name="Bang-Berthelsen C.H."/>
            <person name="Turner M.S."/>
        </authorList>
    </citation>
    <scope>NUCLEOTIDE SEQUENCE</scope>
    <source>
        <strain evidence="2">581</strain>
    </source>
</reference>
<dbReference type="InterPro" id="IPR029052">
    <property type="entry name" value="Metallo-depent_PP-like"/>
</dbReference>
<evidence type="ECO:0000313" key="2">
    <source>
        <dbReference type="EMBL" id="MDG4981811.1"/>
    </source>
</evidence>
<name>A0A9X4NHV6_9LACT</name>
<proteinExistence type="predicted"/>
<reference evidence="2" key="1">
    <citation type="submission" date="2022-10" db="EMBL/GenBank/DDBJ databases">
        <authorList>
            <person name="Turner M.S."/>
            <person name="Huang W."/>
        </authorList>
    </citation>
    <scope>NUCLEOTIDE SEQUENCE</scope>
    <source>
        <strain evidence="2">581</strain>
    </source>
</reference>
<dbReference type="GO" id="GO:0016787">
    <property type="term" value="F:hydrolase activity"/>
    <property type="evidence" value="ECO:0007669"/>
    <property type="project" value="InterPro"/>
</dbReference>
<sequence length="274" mass="32264">MYRESNLSILHLSDIHVDYRDVDSNGVSIYEKWDSLLLEIKQKKIEFDFVVISGDIIFYSDKKKNFRVTKQLLDKLLKTINLSNDRLIVCIGNHDIFFSDITDTPQFDFSSKYKEMAEDFIIFYSHYSLVADQIYSIKEFGDTTFLILNGLYNFKDEMFYYDDKCIEKILEEFKKISSKYKFIVNHSGLEFINSDILKNFMKKEDIFLLCGHKGSNIKSGLYKTESLPKELISYSKEGFIDENLKYNIYDFSTSTATISFLSYTPSIWSVLRER</sequence>
<feature type="domain" description="Calcineurin-like phosphoesterase" evidence="1">
    <location>
        <begin position="8"/>
        <end position="212"/>
    </location>
</feature>
<dbReference type="InterPro" id="IPR004843">
    <property type="entry name" value="Calcineurin-like_PHP"/>
</dbReference>
<comment type="caution">
    <text evidence="2">The sequence shown here is derived from an EMBL/GenBank/DDBJ whole genome shotgun (WGS) entry which is preliminary data.</text>
</comment>
<dbReference type="RefSeq" id="WP_278216322.1">
    <property type="nucleotide sequence ID" value="NZ_JAOWLP010000007.1"/>
</dbReference>
<dbReference type="Pfam" id="PF00149">
    <property type="entry name" value="Metallophos"/>
    <property type="match status" value="1"/>
</dbReference>
<dbReference type="EMBL" id="JAOWLP010000007">
    <property type="protein sequence ID" value="MDG4981811.1"/>
    <property type="molecule type" value="Genomic_DNA"/>
</dbReference>
<protein>
    <submittedName>
        <fullName evidence="2">Metallophosphoesterase</fullName>
    </submittedName>
</protein>
<dbReference type="AlphaFoldDB" id="A0A9X4NHV6"/>
<evidence type="ECO:0000313" key="3">
    <source>
        <dbReference type="Proteomes" id="UP001152656"/>
    </source>
</evidence>
<dbReference type="SUPFAM" id="SSF56300">
    <property type="entry name" value="Metallo-dependent phosphatases"/>
    <property type="match status" value="1"/>
</dbReference>
<dbReference type="Gene3D" id="3.60.21.10">
    <property type="match status" value="1"/>
</dbReference>
<gene>
    <name evidence="2" type="ORF">OGZ39_09075</name>
</gene>